<feature type="transmembrane region" description="Helical" evidence="1">
    <location>
        <begin position="38"/>
        <end position="58"/>
    </location>
</feature>
<name>A0A9D9EAG9_9SPIR</name>
<organism evidence="2 3">
    <name type="scientific">Candidatus Aphodenecus pullistercoris</name>
    <dbReference type="NCBI Taxonomy" id="2840669"/>
    <lineage>
        <taxon>Bacteria</taxon>
        <taxon>Pseudomonadati</taxon>
        <taxon>Spirochaetota</taxon>
        <taxon>Spirochaetia</taxon>
        <taxon>Spirochaetales</taxon>
        <taxon>Candidatus Aphodenecus</taxon>
    </lineage>
</organism>
<dbReference type="PANTHER" id="PTHR34351:SF2">
    <property type="entry name" value="DUF58 DOMAIN-CONTAINING PROTEIN"/>
    <property type="match status" value="1"/>
</dbReference>
<proteinExistence type="predicted"/>
<dbReference type="PANTHER" id="PTHR34351">
    <property type="entry name" value="SLR1927 PROTEIN-RELATED"/>
    <property type="match status" value="1"/>
</dbReference>
<evidence type="ECO:0000313" key="2">
    <source>
        <dbReference type="EMBL" id="MBO8443200.1"/>
    </source>
</evidence>
<evidence type="ECO:0000313" key="3">
    <source>
        <dbReference type="Proteomes" id="UP000823633"/>
    </source>
</evidence>
<comment type="caution">
    <text evidence="2">The sequence shown here is derived from an EMBL/GenBank/DDBJ whole genome shotgun (WGS) entry which is preliminary data.</text>
</comment>
<keyword evidence="1" id="KW-1133">Transmembrane helix</keyword>
<accession>A0A9D9EAG9</accession>
<reference evidence="2" key="2">
    <citation type="journal article" date="2021" name="PeerJ">
        <title>Extensive microbial diversity within the chicken gut microbiome revealed by metagenomics and culture.</title>
        <authorList>
            <person name="Gilroy R."/>
            <person name="Ravi A."/>
            <person name="Getino M."/>
            <person name="Pursley I."/>
            <person name="Horton D.L."/>
            <person name="Alikhan N.F."/>
            <person name="Baker D."/>
            <person name="Gharbi K."/>
            <person name="Hall N."/>
            <person name="Watson M."/>
            <person name="Adriaenssens E.M."/>
            <person name="Foster-Nyarko E."/>
            <person name="Jarju S."/>
            <person name="Secka A."/>
            <person name="Antonio M."/>
            <person name="Oren A."/>
            <person name="Chaudhuri R.R."/>
            <person name="La Ragione R."/>
            <person name="Hildebrand F."/>
            <person name="Pallen M.J."/>
        </authorList>
    </citation>
    <scope>NUCLEOTIDE SEQUENCE</scope>
    <source>
        <strain evidence="2">11167</strain>
    </source>
</reference>
<dbReference type="EMBL" id="JADIMU010000033">
    <property type="protein sequence ID" value="MBO8443200.1"/>
    <property type="molecule type" value="Genomic_DNA"/>
</dbReference>
<sequence length="424" mass="46752">MAKSRHAASRSSLLVSWPVIVALAVLWGFSLFNGGGMLSATVMLFLLLSVLSRLWSFLSTLRLRGRLSGSSAHVFAGRELRVRISVANDKLLPLSWLDLYIPLPHDRSITCPETRRTDQWEAVSLARSDRCAQEVGYARLGRMLWYEKSDFSITLKAQHRGLAHTDDWALVTGDGFGLSQNRLPVEGGGRIVVYPRLVDVETAPFLEDMLSADSGRGGLMDDLSVIRSTRSYMTGDNLKHINWRLVARGQGLTVNTYEDIVPRCIHFIFDGESFSGPQAHADEMEEALSVLASLIVSLNDKGMRSFVSLPLSRSAPPVCISPEDGIDEELSALSMYAVLPEKLNEAGTAVVGQKSVYDMDRIASSMARVRQFCILCYDASSVDLRLGDLVGEDRLTVVASIESRCQADCRHIPISRIHKGVGHE</sequence>
<evidence type="ECO:0000256" key="1">
    <source>
        <dbReference type="SAM" id="Phobius"/>
    </source>
</evidence>
<reference evidence="2" key="1">
    <citation type="submission" date="2020-10" db="EMBL/GenBank/DDBJ databases">
        <authorList>
            <person name="Gilroy R."/>
        </authorList>
    </citation>
    <scope>NUCLEOTIDE SEQUENCE</scope>
    <source>
        <strain evidence="2">11167</strain>
    </source>
</reference>
<keyword evidence="1" id="KW-0472">Membrane</keyword>
<dbReference type="AlphaFoldDB" id="A0A9D9EAG9"/>
<dbReference type="Proteomes" id="UP000823633">
    <property type="component" value="Unassembled WGS sequence"/>
</dbReference>
<protein>
    <submittedName>
        <fullName evidence="2">DUF58 domain-containing protein</fullName>
    </submittedName>
</protein>
<feature type="transmembrane region" description="Helical" evidence="1">
    <location>
        <begin position="12"/>
        <end position="32"/>
    </location>
</feature>
<gene>
    <name evidence="2" type="ORF">IAC42_05515</name>
</gene>
<keyword evidence="1" id="KW-0812">Transmembrane</keyword>